<protein>
    <submittedName>
        <fullName evidence="2">Uncharacterized protein</fullName>
    </submittedName>
</protein>
<dbReference type="EMBL" id="JBJKBG010000006">
    <property type="protein sequence ID" value="KAL3735140.1"/>
    <property type="molecule type" value="Genomic_DNA"/>
</dbReference>
<dbReference type="Proteomes" id="UP001634007">
    <property type="component" value="Unassembled WGS sequence"/>
</dbReference>
<accession>A0ABD3K520</accession>
<reference evidence="2 3" key="1">
    <citation type="submission" date="2024-11" db="EMBL/GenBank/DDBJ databases">
        <title>Chromosome-level genome assembly of Eucalyptus globulus Labill. provides insights into its genome evolution.</title>
        <authorList>
            <person name="Li X."/>
        </authorList>
    </citation>
    <scope>NUCLEOTIDE SEQUENCE [LARGE SCALE GENOMIC DNA]</scope>
    <source>
        <strain evidence="2">CL2024</strain>
        <tissue evidence="2">Fresh tender leaves</tissue>
    </source>
</reference>
<evidence type="ECO:0000313" key="3">
    <source>
        <dbReference type="Proteomes" id="UP001634007"/>
    </source>
</evidence>
<gene>
    <name evidence="2" type="ORF">ACJRO7_024302</name>
</gene>
<evidence type="ECO:0000313" key="2">
    <source>
        <dbReference type="EMBL" id="KAL3735140.1"/>
    </source>
</evidence>
<dbReference type="AlphaFoldDB" id="A0ABD3K520"/>
<organism evidence="2 3">
    <name type="scientific">Eucalyptus globulus</name>
    <name type="common">Tasmanian blue gum</name>
    <dbReference type="NCBI Taxonomy" id="34317"/>
    <lineage>
        <taxon>Eukaryota</taxon>
        <taxon>Viridiplantae</taxon>
        <taxon>Streptophyta</taxon>
        <taxon>Embryophyta</taxon>
        <taxon>Tracheophyta</taxon>
        <taxon>Spermatophyta</taxon>
        <taxon>Magnoliopsida</taxon>
        <taxon>eudicotyledons</taxon>
        <taxon>Gunneridae</taxon>
        <taxon>Pentapetalae</taxon>
        <taxon>rosids</taxon>
        <taxon>malvids</taxon>
        <taxon>Myrtales</taxon>
        <taxon>Myrtaceae</taxon>
        <taxon>Myrtoideae</taxon>
        <taxon>Eucalypteae</taxon>
        <taxon>Eucalyptus</taxon>
    </lineage>
</organism>
<comment type="caution">
    <text evidence="2">The sequence shown here is derived from an EMBL/GenBank/DDBJ whole genome shotgun (WGS) entry which is preliminary data.</text>
</comment>
<feature type="region of interest" description="Disordered" evidence="1">
    <location>
        <begin position="1"/>
        <end position="70"/>
    </location>
</feature>
<name>A0ABD3K520_EUCGL</name>
<feature type="compositionally biased region" description="Polar residues" evidence="1">
    <location>
        <begin position="60"/>
        <end position="70"/>
    </location>
</feature>
<feature type="non-terminal residue" evidence="2">
    <location>
        <position position="70"/>
    </location>
</feature>
<keyword evidence="3" id="KW-1185">Reference proteome</keyword>
<evidence type="ECO:0000256" key="1">
    <source>
        <dbReference type="SAM" id="MobiDB-lite"/>
    </source>
</evidence>
<sequence length="70" mass="7199">MDDGTKDAEPAQVNNEAGTYLAKGKEVARPSASGRENSTVAAEDPQPGNRSTHVGDFSSPAGNSLNAQEP</sequence>
<proteinExistence type="predicted"/>